<dbReference type="InterPro" id="IPR038508">
    <property type="entry name" value="ArfGAP_dom_sf"/>
</dbReference>
<dbReference type="Gramene" id="Pp3c21_6810V3.2">
    <property type="protein sequence ID" value="Pp3c21_6810V3.2"/>
    <property type="gene ID" value="Pp3c21_6810"/>
</dbReference>
<proteinExistence type="predicted"/>
<name>A0A2K1IQY1_PHYPA</name>
<dbReference type="PROSITE" id="PS50115">
    <property type="entry name" value="ARFGAP"/>
    <property type="match status" value="1"/>
</dbReference>
<dbReference type="EMBL" id="ABEU02000021">
    <property type="protein sequence ID" value="PNR31690.1"/>
    <property type="molecule type" value="Genomic_DNA"/>
</dbReference>
<dbReference type="Gene3D" id="1.10.220.150">
    <property type="entry name" value="Arf GTPase activating protein"/>
    <property type="match status" value="1"/>
</dbReference>
<dbReference type="GO" id="GO:0005737">
    <property type="term" value="C:cytoplasm"/>
    <property type="evidence" value="ECO:0000318"/>
    <property type="project" value="GO_Central"/>
</dbReference>
<dbReference type="InParanoid" id="A0A2K1IQY1"/>
<accession>A0A2K1IQY1</accession>
<keyword evidence="1" id="KW-0863">Zinc-finger</keyword>
<gene>
    <name evidence="4" type="ORF">PHYPA_025812</name>
</gene>
<evidence type="ECO:0000256" key="2">
    <source>
        <dbReference type="SAM" id="MobiDB-lite"/>
    </source>
</evidence>
<keyword evidence="6" id="KW-1185">Reference proteome</keyword>
<sequence>MEQELRMLLKSPGNGSCADCGGRYPRFASINLAVFLCNRCYGIHRSMGTHITRTKTVGLDRWSSEEVHRMRSIGNTVANSYWEEFELHLIICSEFRPYTFVPVARNLASKFNAPPIFQRPNADSPDFEVEKYIRDKYERKLFCSPDKEPPSIPPQVAEPVNLVASNKIPSPQVKLLPRGAIRCGPNCLSPSNESSSSGARTTTPDDFRPKPSCPGSSLYRTSGSAETLPDLLNSQSSIGLAFAITDGKQQPGSVDDDDEEFGDFVQG</sequence>
<dbReference type="InterPro" id="IPR001164">
    <property type="entry name" value="ArfGAP_dom"/>
</dbReference>
<dbReference type="GO" id="GO:0008270">
    <property type="term" value="F:zinc ion binding"/>
    <property type="evidence" value="ECO:0007669"/>
    <property type="project" value="UniProtKB-KW"/>
</dbReference>
<reference evidence="4 6" key="2">
    <citation type="journal article" date="2018" name="Plant J.">
        <title>The Physcomitrella patens chromosome-scale assembly reveals moss genome structure and evolution.</title>
        <authorList>
            <person name="Lang D."/>
            <person name="Ullrich K.K."/>
            <person name="Murat F."/>
            <person name="Fuchs J."/>
            <person name="Jenkins J."/>
            <person name="Haas F.B."/>
            <person name="Piednoel M."/>
            <person name="Gundlach H."/>
            <person name="Van Bel M."/>
            <person name="Meyberg R."/>
            <person name="Vives C."/>
            <person name="Morata J."/>
            <person name="Symeonidi A."/>
            <person name="Hiss M."/>
            <person name="Muchero W."/>
            <person name="Kamisugi Y."/>
            <person name="Saleh O."/>
            <person name="Blanc G."/>
            <person name="Decker E.L."/>
            <person name="van Gessel N."/>
            <person name="Grimwood J."/>
            <person name="Hayes R.D."/>
            <person name="Graham S.W."/>
            <person name="Gunter L.E."/>
            <person name="McDaniel S.F."/>
            <person name="Hoernstein S.N.W."/>
            <person name="Larsson A."/>
            <person name="Li F.W."/>
            <person name="Perroud P.F."/>
            <person name="Phillips J."/>
            <person name="Ranjan P."/>
            <person name="Rokshar D.S."/>
            <person name="Rothfels C.J."/>
            <person name="Schneider L."/>
            <person name="Shu S."/>
            <person name="Stevenson D.W."/>
            <person name="Thummler F."/>
            <person name="Tillich M."/>
            <person name="Villarreal Aguilar J.C."/>
            <person name="Widiez T."/>
            <person name="Wong G.K."/>
            <person name="Wymore A."/>
            <person name="Zhang Y."/>
            <person name="Zimmer A.D."/>
            <person name="Quatrano R.S."/>
            <person name="Mayer K.F.X."/>
            <person name="Goodstein D."/>
            <person name="Casacuberta J.M."/>
            <person name="Vandepoele K."/>
            <person name="Reski R."/>
            <person name="Cuming A.C."/>
            <person name="Tuskan G.A."/>
            <person name="Maumus F."/>
            <person name="Salse J."/>
            <person name="Schmutz J."/>
            <person name="Rensing S.A."/>
        </authorList>
    </citation>
    <scope>NUCLEOTIDE SEQUENCE [LARGE SCALE GENOMIC DNA]</scope>
    <source>
        <strain evidence="5 6">cv. Gransden 2004</strain>
    </source>
</reference>
<dbReference type="Gramene" id="Pp3c21_6810V3.1">
    <property type="protein sequence ID" value="Pp3c21_6810V3.1"/>
    <property type="gene ID" value="Pp3c21_6810"/>
</dbReference>
<dbReference type="EnsemblPlants" id="Pp3c21_6810V3.2">
    <property type="protein sequence ID" value="Pp3c21_6810V3.2"/>
    <property type="gene ID" value="Pp3c21_6810"/>
</dbReference>
<evidence type="ECO:0000313" key="4">
    <source>
        <dbReference type="EMBL" id="PNR31690.1"/>
    </source>
</evidence>
<dbReference type="SUPFAM" id="SSF57863">
    <property type="entry name" value="ArfGap/RecO-like zinc finger"/>
    <property type="match status" value="1"/>
</dbReference>
<dbReference type="CDD" id="cd08204">
    <property type="entry name" value="ArfGap"/>
    <property type="match status" value="1"/>
</dbReference>
<dbReference type="AlphaFoldDB" id="A0A2K1IQY1"/>
<feature type="compositionally biased region" description="Polar residues" evidence="2">
    <location>
        <begin position="214"/>
        <end position="225"/>
    </location>
</feature>
<dbReference type="Pfam" id="PF01412">
    <property type="entry name" value="ArfGap"/>
    <property type="match status" value="1"/>
</dbReference>
<dbReference type="PANTHER" id="PTHR45705">
    <property type="entry name" value="FI20236P1"/>
    <property type="match status" value="1"/>
</dbReference>
<feature type="compositionally biased region" description="Acidic residues" evidence="2">
    <location>
        <begin position="254"/>
        <end position="267"/>
    </location>
</feature>
<keyword evidence="1" id="KW-0479">Metal-binding</keyword>
<evidence type="ECO:0000313" key="5">
    <source>
        <dbReference type="EnsemblPlants" id="Pp3c21_6810V3.1"/>
    </source>
</evidence>
<dbReference type="PANTHER" id="PTHR45705:SF1">
    <property type="entry name" value="FI20236P1"/>
    <property type="match status" value="1"/>
</dbReference>
<evidence type="ECO:0000256" key="1">
    <source>
        <dbReference type="PROSITE-ProRule" id="PRU00288"/>
    </source>
</evidence>
<dbReference type="FunCoup" id="A0A2K1IQY1">
    <property type="interactions" value="165"/>
</dbReference>
<dbReference type="STRING" id="3218.A0A2K1IQY1"/>
<dbReference type="GO" id="GO:0005096">
    <property type="term" value="F:GTPase activator activity"/>
    <property type="evidence" value="ECO:0000318"/>
    <property type="project" value="GO_Central"/>
</dbReference>
<feature type="domain" description="Arf-GAP" evidence="3">
    <location>
        <begin position="2"/>
        <end position="150"/>
    </location>
</feature>
<organism evidence="4">
    <name type="scientific">Physcomitrium patens</name>
    <name type="common">Spreading-leaved earth moss</name>
    <name type="synonym">Physcomitrella patens</name>
    <dbReference type="NCBI Taxonomy" id="3218"/>
    <lineage>
        <taxon>Eukaryota</taxon>
        <taxon>Viridiplantae</taxon>
        <taxon>Streptophyta</taxon>
        <taxon>Embryophyta</taxon>
        <taxon>Bryophyta</taxon>
        <taxon>Bryophytina</taxon>
        <taxon>Bryopsida</taxon>
        <taxon>Funariidae</taxon>
        <taxon>Funariales</taxon>
        <taxon>Funariaceae</taxon>
        <taxon>Physcomitrium</taxon>
    </lineage>
</organism>
<dbReference type="InterPro" id="IPR051718">
    <property type="entry name" value="ARF_GTPase-activating"/>
</dbReference>
<reference evidence="5" key="3">
    <citation type="submission" date="2020-12" db="UniProtKB">
        <authorList>
            <consortium name="EnsemblPlants"/>
        </authorList>
    </citation>
    <scope>IDENTIFICATION</scope>
</reference>
<feature type="region of interest" description="Disordered" evidence="2">
    <location>
        <begin position="187"/>
        <end position="230"/>
    </location>
</feature>
<reference evidence="4 6" key="1">
    <citation type="journal article" date="2008" name="Science">
        <title>The Physcomitrella genome reveals evolutionary insights into the conquest of land by plants.</title>
        <authorList>
            <person name="Rensing S."/>
            <person name="Lang D."/>
            <person name="Zimmer A."/>
            <person name="Terry A."/>
            <person name="Salamov A."/>
            <person name="Shapiro H."/>
            <person name="Nishiyama T."/>
            <person name="Perroud P.-F."/>
            <person name="Lindquist E."/>
            <person name="Kamisugi Y."/>
            <person name="Tanahashi T."/>
            <person name="Sakakibara K."/>
            <person name="Fujita T."/>
            <person name="Oishi K."/>
            <person name="Shin-I T."/>
            <person name="Kuroki Y."/>
            <person name="Toyoda A."/>
            <person name="Suzuki Y."/>
            <person name="Hashimoto A."/>
            <person name="Yamaguchi K."/>
            <person name="Sugano A."/>
            <person name="Kohara Y."/>
            <person name="Fujiyama A."/>
            <person name="Anterola A."/>
            <person name="Aoki S."/>
            <person name="Ashton N."/>
            <person name="Barbazuk W.B."/>
            <person name="Barker E."/>
            <person name="Bennetzen J."/>
            <person name="Bezanilla M."/>
            <person name="Blankenship R."/>
            <person name="Cho S.H."/>
            <person name="Dutcher S."/>
            <person name="Estelle M."/>
            <person name="Fawcett J.A."/>
            <person name="Gundlach H."/>
            <person name="Hanada K."/>
            <person name="Heyl A."/>
            <person name="Hicks K.A."/>
            <person name="Hugh J."/>
            <person name="Lohr M."/>
            <person name="Mayer K."/>
            <person name="Melkozernov A."/>
            <person name="Murata T."/>
            <person name="Nelson D."/>
            <person name="Pils B."/>
            <person name="Prigge M."/>
            <person name="Reiss B."/>
            <person name="Renner T."/>
            <person name="Rombauts S."/>
            <person name="Rushton P."/>
            <person name="Sanderfoot A."/>
            <person name="Schween G."/>
            <person name="Shiu S.-H."/>
            <person name="Stueber K."/>
            <person name="Theodoulou F.L."/>
            <person name="Tu H."/>
            <person name="Van de Peer Y."/>
            <person name="Verrier P.J."/>
            <person name="Waters E."/>
            <person name="Wood A."/>
            <person name="Yang L."/>
            <person name="Cove D."/>
            <person name="Cuming A."/>
            <person name="Hasebe M."/>
            <person name="Lucas S."/>
            <person name="Mishler D.B."/>
            <person name="Reski R."/>
            <person name="Grigoriev I."/>
            <person name="Quatrano R.S."/>
            <person name="Boore J.L."/>
        </authorList>
    </citation>
    <scope>NUCLEOTIDE SEQUENCE [LARGE SCALE GENOMIC DNA]</scope>
    <source>
        <strain evidence="5 6">cv. Gransden 2004</strain>
    </source>
</reference>
<evidence type="ECO:0000259" key="3">
    <source>
        <dbReference type="PROSITE" id="PS50115"/>
    </source>
</evidence>
<dbReference type="SMART" id="SM00105">
    <property type="entry name" value="ArfGap"/>
    <property type="match status" value="1"/>
</dbReference>
<dbReference type="PRINTS" id="PR00405">
    <property type="entry name" value="REVINTRACTNG"/>
</dbReference>
<dbReference type="EnsemblPlants" id="Pp3c21_6810V3.1">
    <property type="protein sequence ID" value="Pp3c21_6810V3.1"/>
    <property type="gene ID" value="Pp3c21_6810"/>
</dbReference>
<keyword evidence="1" id="KW-0862">Zinc</keyword>
<dbReference type="InterPro" id="IPR037278">
    <property type="entry name" value="ARFGAP/RecO"/>
</dbReference>
<evidence type="ECO:0000313" key="6">
    <source>
        <dbReference type="Proteomes" id="UP000006727"/>
    </source>
</evidence>
<dbReference type="Proteomes" id="UP000006727">
    <property type="component" value="Chromosome 21"/>
</dbReference>
<feature type="region of interest" description="Disordered" evidence="2">
    <location>
        <begin position="247"/>
        <end position="267"/>
    </location>
</feature>
<protein>
    <recommendedName>
        <fullName evidence="3">Arf-GAP domain-containing protein</fullName>
    </recommendedName>
</protein>